<comment type="caution">
    <text evidence="8">The sequence shown here is derived from an EMBL/GenBank/DDBJ whole genome shotgun (WGS) entry which is preliminary data.</text>
</comment>
<keyword evidence="3 8" id="KW-0347">Helicase</keyword>
<keyword evidence="2" id="KW-0378">Hydrolase</keyword>
<dbReference type="SMART" id="SM00490">
    <property type="entry name" value="HELICc"/>
    <property type="match status" value="1"/>
</dbReference>
<proteinExistence type="predicted"/>
<reference evidence="9" key="1">
    <citation type="journal article" date="2019" name="Int. J. Syst. Evol. Microbiol.">
        <title>The Global Catalogue of Microorganisms (GCM) 10K type strain sequencing project: providing services to taxonomists for standard genome sequencing and annotation.</title>
        <authorList>
            <consortium name="The Broad Institute Genomics Platform"/>
            <consortium name="The Broad Institute Genome Sequencing Center for Infectious Disease"/>
            <person name="Wu L."/>
            <person name="Ma J."/>
        </authorList>
    </citation>
    <scope>NUCLEOTIDE SEQUENCE [LARGE SCALE GENOMIC DNA]</scope>
    <source>
        <strain evidence="9">JCM 15591</strain>
    </source>
</reference>
<dbReference type="SMART" id="SM00847">
    <property type="entry name" value="HA2"/>
    <property type="match status" value="1"/>
</dbReference>
<keyword evidence="4" id="KW-0067">ATP-binding</keyword>
<evidence type="ECO:0000256" key="2">
    <source>
        <dbReference type="ARBA" id="ARBA00022801"/>
    </source>
</evidence>
<feature type="domain" description="Helicase C-terminal" evidence="7">
    <location>
        <begin position="227"/>
        <end position="400"/>
    </location>
</feature>
<dbReference type="InterPro" id="IPR003593">
    <property type="entry name" value="AAA+_ATPase"/>
</dbReference>
<dbReference type="InterPro" id="IPR010222">
    <property type="entry name" value="RNA_helicase_HrpA"/>
</dbReference>
<dbReference type="InterPro" id="IPR024590">
    <property type="entry name" value="HrpA_C"/>
</dbReference>
<dbReference type="SMART" id="SM00487">
    <property type="entry name" value="DEXDc"/>
    <property type="match status" value="1"/>
</dbReference>
<evidence type="ECO:0000256" key="3">
    <source>
        <dbReference type="ARBA" id="ARBA00022806"/>
    </source>
</evidence>
<dbReference type="InterPro" id="IPR001650">
    <property type="entry name" value="Helicase_C-like"/>
</dbReference>
<name>A0ABP4X3B5_9MICO</name>
<feature type="region of interest" description="Disordered" evidence="5">
    <location>
        <begin position="436"/>
        <end position="466"/>
    </location>
</feature>
<dbReference type="Pfam" id="PF00271">
    <property type="entry name" value="Helicase_C"/>
    <property type="match status" value="1"/>
</dbReference>
<gene>
    <name evidence="8" type="primary">hrpA</name>
    <name evidence="8" type="ORF">GCM10009810_24290</name>
</gene>
<dbReference type="InterPro" id="IPR014001">
    <property type="entry name" value="Helicase_ATP-bd"/>
</dbReference>
<dbReference type="InterPro" id="IPR011709">
    <property type="entry name" value="DEAD-box_helicase_OB_fold"/>
</dbReference>
<dbReference type="PROSITE" id="PS51192">
    <property type="entry name" value="HELICASE_ATP_BIND_1"/>
    <property type="match status" value="1"/>
</dbReference>
<keyword evidence="1" id="KW-0547">Nucleotide-binding</keyword>
<dbReference type="Pfam" id="PF04408">
    <property type="entry name" value="WHD_HA2"/>
    <property type="match status" value="1"/>
</dbReference>
<dbReference type="PANTHER" id="PTHR18934:SF99">
    <property type="entry name" value="ATP-DEPENDENT RNA HELICASE DHX37-RELATED"/>
    <property type="match status" value="1"/>
</dbReference>
<dbReference type="Pfam" id="PF07717">
    <property type="entry name" value="OB_NTP_bind"/>
    <property type="match status" value="1"/>
</dbReference>
<evidence type="ECO:0000259" key="6">
    <source>
        <dbReference type="PROSITE" id="PS51192"/>
    </source>
</evidence>
<evidence type="ECO:0000313" key="9">
    <source>
        <dbReference type="Proteomes" id="UP001501475"/>
    </source>
</evidence>
<feature type="compositionally biased region" description="Low complexity" evidence="5">
    <location>
        <begin position="442"/>
        <end position="453"/>
    </location>
</feature>
<dbReference type="Pfam" id="PF11898">
    <property type="entry name" value="DUF3418"/>
    <property type="match status" value="1"/>
</dbReference>
<dbReference type="SUPFAM" id="SSF52540">
    <property type="entry name" value="P-loop containing nucleoside triphosphate hydrolases"/>
    <property type="match status" value="1"/>
</dbReference>
<dbReference type="SMART" id="SM00382">
    <property type="entry name" value="AAA"/>
    <property type="match status" value="1"/>
</dbReference>
<dbReference type="Gene3D" id="1.20.120.1080">
    <property type="match status" value="1"/>
</dbReference>
<dbReference type="CDD" id="cd18791">
    <property type="entry name" value="SF2_C_RHA"/>
    <property type="match status" value="1"/>
</dbReference>
<keyword evidence="9" id="KW-1185">Reference proteome</keyword>
<dbReference type="Pfam" id="PF00270">
    <property type="entry name" value="DEAD"/>
    <property type="match status" value="1"/>
</dbReference>
<dbReference type="Gene3D" id="3.40.50.300">
    <property type="entry name" value="P-loop containing nucleotide triphosphate hydrolases"/>
    <property type="match status" value="2"/>
</dbReference>
<protein>
    <submittedName>
        <fullName evidence="8">ATP-dependent RNA helicase HrpA</fullName>
    </submittedName>
</protein>
<sequence>MAGVPEDQPAPARRVIPELHYPPQLPVVEQLDEIAAAIREHQVVVIAGETGSGKTTQIPKICLQLGLGQAGQIGLTQPRRIAARSVAERISEELGVPLGGLVGYQVRFTDTSSADTAIKVMTDGILLNELQRDRDLRRYDAIIIDEAHERSLNIDFLLGYLGRLLPRRPDLKVVITSATIDPQRFADHFAIGGRLAPVIEVSGRTYPVELRYRPLGGDDGDGDQITGICEAIEELWTEARNYEAGDHDVLVFLSGEREIRDAADALAGMKLPATEIVPLYSRLSASEQHRVFARHPGRRIVLATNIAETSLTVPGIRYVVDTGTARISRYSQRLKVQRLPIEAISQASAKQRAGRCGRLADGICIRLYSEEDHDARPEFTEPEILRTSLAAVILQMTALRLGEVARFPFVDPPDARNVADGVRLLRELGALAEPNIAGGQSGAASSGRAPGTGRSRGRGRMPSEGERLTPIGRKLARLPVDPRFGRMLIAAERLGCTRELLVIVAALSIQDPRERPADKQTQADQHHARFKVEGSDFGGYLALWRYLKDQQKALSGSAFRRMCQREFLHYLRVREWQDLHQQLRSALKSQGIDPDLATAARDADPDLARIHQAIVTGLLSHVGLRDEATRDYLGARGARFALSPGSVLFRKQPAYVMAAELVETTRLWARVNATIDPLWAEEAGGHLVVRNYSQPRWSRRQASVVATERVTLYGVPLVVDRTVQFGRIDPELSRDLFIKNALVVGDWDAPHTFMRVNRQVRERIEALEDMARRRDLVADDASVAAFFDARIPPGIVSGAHFDRWWRGERKHHPDLLTLTEEVLRRDAGEAVSSRDYPGTWAAGDLRLDLAYQFDPGSPDDGVSVRIPIGVLNRVDGAGFDWSVPGLREDLVAALIRSLPKATRTNFVPAPNHAAYVLRELPDPDGRPITEAIAAILKSHTGIAVDPGDWDWAKVPAHLRMTFKVIGPKGEVLGSGKDLDALRERFAGAVQRRMSRAGAAIERTGLTTFPDDDIPETFTTRADGQDIVGYPALVDEGTSVALRVLPDRESALAAHRVGLRRLLLLGTNPPWKRVLAGLSNADKLALQFAPHGSVPGLLDDALAAAVDAIVEDHVIGPVRDATAYGQARTHAAARVLAIATGLVPVLERAHALRGRLAAIDDPRLAVTVADIRAQLDGLVGPGFVARVGVGHLPHLPRYLRAVDERLTKALADPARDRRLLDQLDPVEAAYADLLSELSPAVRGSAPVVAAAWQIEELRVGLFAQGLGTTHPVSVKRVLKAIADLR</sequence>
<dbReference type="PANTHER" id="PTHR18934">
    <property type="entry name" value="ATP-DEPENDENT RNA HELICASE"/>
    <property type="match status" value="1"/>
</dbReference>
<evidence type="ECO:0000256" key="1">
    <source>
        <dbReference type="ARBA" id="ARBA00022741"/>
    </source>
</evidence>
<dbReference type="NCBIfam" id="NF008348">
    <property type="entry name" value="PRK11131.1"/>
    <property type="match status" value="1"/>
</dbReference>
<dbReference type="Proteomes" id="UP001501475">
    <property type="component" value="Unassembled WGS sequence"/>
</dbReference>
<organism evidence="8 9">
    <name type="scientific">Nostocoides vanveenii</name>
    <dbReference type="NCBI Taxonomy" id="330835"/>
    <lineage>
        <taxon>Bacteria</taxon>
        <taxon>Bacillati</taxon>
        <taxon>Actinomycetota</taxon>
        <taxon>Actinomycetes</taxon>
        <taxon>Micrococcales</taxon>
        <taxon>Intrasporangiaceae</taxon>
        <taxon>Nostocoides</taxon>
    </lineage>
</organism>
<dbReference type="NCBIfam" id="TIGR01967">
    <property type="entry name" value="DEAH_box_HrpA"/>
    <property type="match status" value="1"/>
</dbReference>
<evidence type="ECO:0000256" key="5">
    <source>
        <dbReference type="SAM" id="MobiDB-lite"/>
    </source>
</evidence>
<dbReference type="PROSITE" id="PS51194">
    <property type="entry name" value="HELICASE_CTER"/>
    <property type="match status" value="1"/>
</dbReference>
<evidence type="ECO:0000256" key="4">
    <source>
        <dbReference type="ARBA" id="ARBA00022840"/>
    </source>
</evidence>
<dbReference type="Pfam" id="PF21010">
    <property type="entry name" value="HA2_C"/>
    <property type="match status" value="1"/>
</dbReference>
<dbReference type="GO" id="GO:0004386">
    <property type="term" value="F:helicase activity"/>
    <property type="evidence" value="ECO:0007669"/>
    <property type="project" value="UniProtKB-KW"/>
</dbReference>
<dbReference type="InterPro" id="IPR011545">
    <property type="entry name" value="DEAD/DEAH_box_helicase_dom"/>
</dbReference>
<feature type="domain" description="Helicase ATP-binding" evidence="6">
    <location>
        <begin position="35"/>
        <end position="198"/>
    </location>
</feature>
<dbReference type="InterPro" id="IPR027417">
    <property type="entry name" value="P-loop_NTPase"/>
</dbReference>
<dbReference type="InterPro" id="IPR048333">
    <property type="entry name" value="HA2_WH"/>
</dbReference>
<evidence type="ECO:0000313" key="8">
    <source>
        <dbReference type="EMBL" id="GAA1764407.1"/>
    </source>
</evidence>
<accession>A0ABP4X3B5</accession>
<evidence type="ECO:0000259" key="7">
    <source>
        <dbReference type="PROSITE" id="PS51194"/>
    </source>
</evidence>
<dbReference type="EMBL" id="BAAAPN010000055">
    <property type="protein sequence ID" value="GAA1764407.1"/>
    <property type="molecule type" value="Genomic_DNA"/>
</dbReference>
<dbReference type="InterPro" id="IPR007502">
    <property type="entry name" value="Helicase-assoc_dom"/>
</dbReference>